<name>A0A0F4L723_9LACO</name>
<dbReference type="InterPro" id="IPR000424">
    <property type="entry name" value="Primosome_PriB/ssb"/>
</dbReference>
<dbReference type="Gene3D" id="2.40.50.140">
    <property type="entry name" value="Nucleic acid-binding proteins"/>
    <property type="match status" value="1"/>
</dbReference>
<protein>
    <recommendedName>
        <fullName evidence="2 3">Single-stranded DNA-binding protein</fullName>
    </recommendedName>
</protein>
<sequence>MNDIKLLGRLAQEPVLHTSVKGRPYVWFIVAVPRRNNRKEADFIRCVAFDKLADAVNKFCCKGRQVLVQGRLQVSQSVDQETQKNMYHHTVVANAAQFLHDPSHVEK</sequence>
<dbReference type="GO" id="GO:0003697">
    <property type="term" value="F:single-stranded DNA binding"/>
    <property type="evidence" value="ECO:0007669"/>
    <property type="project" value="InterPro"/>
</dbReference>
<proteinExistence type="predicted"/>
<comment type="caution">
    <text evidence="4">The sequence shown here is derived from an EMBL/GenBank/DDBJ whole genome shotgun (WGS) entry which is preliminary data.</text>
</comment>
<keyword evidence="1 2" id="KW-0238">DNA-binding</keyword>
<accession>A0A0F4L723</accession>
<dbReference type="Pfam" id="PF00436">
    <property type="entry name" value="SSB"/>
    <property type="match status" value="1"/>
</dbReference>
<dbReference type="RefSeq" id="WP_046333032.1">
    <property type="nucleotide sequence ID" value="NZ_JBHTBO010000029.1"/>
</dbReference>
<evidence type="ECO:0000256" key="2">
    <source>
        <dbReference type="PIRNR" id="PIRNR002070"/>
    </source>
</evidence>
<organism evidence="4 5">
    <name type="scientific">Lactobacillus kimbladii</name>
    <dbReference type="NCBI Taxonomy" id="1218506"/>
    <lineage>
        <taxon>Bacteria</taxon>
        <taxon>Bacillati</taxon>
        <taxon>Bacillota</taxon>
        <taxon>Bacilli</taxon>
        <taxon>Lactobacillales</taxon>
        <taxon>Lactobacillaceae</taxon>
        <taxon>Lactobacillus</taxon>
    </lineage>
</organism>
<geneLocation type="plasmid" evidence="4 5">
    <name>pHma2p2</name>
</geneLocation>
<keyword evidence="5" id="KW-1185">Reference proteome</keyword>
<dbReference type="SUPFAM" id="SSF50249">
    <property type="entry name" value="Nucleic acid-binding proteins"/>
    <property type="match status" value="1"/>
</dbReference>
<dbReference type="InterPro" id="IPR011344">
    <property type="entry name" value="ssDNA-bd"/>
</dbReference>
<dbReference type="PANTHER" id="PTHR10302">
    <property type="entry name" value="SINGLE-STRANDED DNA-BINDING PROTEIN"/>
    <property type="match status" value="1"/>
</dbReference>
<dbReference type="Proteomes" id="UP000033612">
    <property type="component" value="Plasmid pHma2p2"/>
</dbReference>
<evidence type="ECO:0000256" key="1">
    <source>
        <dbReference type="ARBA" id="ARBA00023125"/>
    </source>
</evidence>
<dbReference type="GO" id="GO:0009295">
    <property type="term" value="C:nucleoid"/>
    <property type="evidence" value="ECO:0007669"/>
    <property type="project" value="TreeGrafter"/>
</dbReference>
<dbReference type="OrthoDB" id="9809878at2"/>
<dbReference type="CDD" id="cd04496">
    <property type="entry name" value="SSB_OBF"/>
    <property type="match status" value="1"/>
</dbReference>
<gene>
    <name evidence="4" type="ORF">JF75_19670</name>
</gene>
<reference evidence="4" key="1">
    <citation type="submission" date="2015-01" db="EMBL/GenBank/DDBJ databases">
        <title>Comparative genomics of the lactic acid bacteria isolated from the honey bee gut.</title>
        <authorList>
            <person name="Ellegaard K.M."/>
            <person name="Tamarit D."/>
            <person name="Javelind E."/>
            <person name="Olofsson T."/>
            <person name="Andersson S.G."/>
            <person name="Vasquez A."/>
        </authorList>
    </citation>
    <scope>NUCLEOTIDE SEQUENCE [LARGE SCALE GENOMIC DNA]</scope>
    <source>
        <strain evidence="4">Hma2</strain>
        <plasmid evidence="4">pHma2p2</plasmid>
    </source>
</reference>
<keyword evidence="4" id="KW-0614">Plasmid</keyword>
<dbReference type="PROSITE" id="PS50935">
    <property type="entry name" value="SSB"/>
    <property type="match status" value="1"/>
</dbReference>
<evidence type="ECO:0000256" key="3">
    <source>
        <dbReference type="RuleBase" id="RU000524"/>
    </source>
</evidence>
<dbReference type="PATRIC" id="fig|1218506.3.peg.16"/>
<dbReference type="HOGENOM" id="CLU_078758_6_1_9"/>
<dbReference type="AlphaFoldDB" id="A0A0F4L723"/>
<dbReference type="GO" id="GO:0006260">
    <property type="term" value="P:DNA replication"/>
    <property type="evidence" value="ECO:0007669"/>
    <property type="project" value="InterPro"/>
</dbReference>
<evidence type="ECO:0000313" key="5">
    <source>
        <dbReference type="Proteomes" id="UP000033612"/>
    </source>
</evidence>
<dbReference type="PANTHER" id="PTHR10302:SF27">
    <property type="entry name" value="SINGLE-STRANDED DNA-BINDING PROTEIN"/>
    <property type="match status" value="1"/>
</dbReference>
<dbReference type="EMBL" id="JXLH01000040">
    <property type="protein sequence ID" value="KJY54063.1"/>
    <property type="molecule type" value="Genomic_DNA"/>
</dbReference>
<evidence type="ECO:0000313" key="4">
    <source>
        <dbReference type="EMBL" id="KJY54063.1"/>
    </source>
</evidence>
<dbReference type="NCBIfam" id="TIGR00621">
    <property type="entry name" value="ssb"/>
    <property type="match status" value="1"/>
</dbReference>
<dbReference type="InterPro" id="IPR012340">
    <property type="entry name" value="NA-bd_OB-fold"/>
</dbReference>
<dbReference type="PIRSF" id="PIRSF002070">
    <property type="entry name" value="SSB"/>
    <property type="match status" value="1"/>
</dbReference>